<evidence type="ECO:0000313" key="4">
    <source>
        <dbReference type="Proteomes" id="UP000664480"/>
    </source>
</evidence>
<protein>
    <submittedName>
        <fullName evidence="3">Peptidoglycan DD-metalloendopeptidase family protein</fullName>
    </submittedName>
</protein>
<accession>A0ABS3CD89</accession>
<reference evidence="3 4" key="1">
    <citation type="submission" date="2021-03" db="EMBL/GenBank/DDBJ databases">
        <title>novel species isolated from a fishpond in China.</title>
        <authorList>
            <person name="Lu H."/>
            <person name="Cai Z."/>
        </authorList>
    </citation>
    <scope>NUCLEOTIDE SEQUENCE [LARGE SCALE GENOMIC DNA]</scope>
    <source>
        <strain evidence="3 4">YJ13C</strain>
    </source>
</reference>
<dbReference type="RefSeq" id="WP_206585606.1">
    <property type="nucleotide sequence ID" value="NZ_JAFKCU010000001.1"/>
</dbReference>
<dbReference type="Pfam" id="PF01551">
    <property type="entry name" value="Peptidase_M23"/>
    <property type="match status" value="1"/>
</dbReference>
<keyword evidence="1" id="KW-0732">Signal</keyword>
<feature type="signal peptide" evidence="1">
    <location>
        <begin position="1"/>
        <end position="19"/>
    </location>
</feature>
<feature type="chain" id="PRO_5045835137" evidence="1">
    <location>
        <begin position="20"/>
        <end position="299"/>
    </location>
</feature>
<dbReference type="Proteomes" id="UP000664480">
    <property type="component" value="Unassembled WGS sequence"/>
</dbReference>
<evidence type="ECO:0000313" key="3">
    <source>
        <dbReference type="EMBL" id="MBN7814967.1"/>
    </source>
</evidence>
<name>A0ABS3CD89_9BACT</name>
<dbReference type="Gene3D" id="2.70.70.10">
    <property type="entry name" value="Glucose Permease (Domain IIA)"/>
    <property type="match status" value="1"/>
</dbReference>
<dbReference type="EMBL" id="JAFKCU010000001">
    <property type="protein sequence ID" value="MBN7814967.1"/>
    <property type="molecule type" value="Genomic_DNA"/>
</dbReference>
<feature type="domain" description="M23ase beta-sheet core" evidence="2">
    <location>
        <begin position="144"/>
        <end position="236"/>
    </location>
</feature>
<dbReference type="InterPro" id="IPR011055">
    <property type="entry name" value="Dup_hybrid_motif"/>
</dbReference>
<gene>
    <name evidence="3" type="ORF">J0A69_05980</name>
</gene>
<dbReference type="InterPro" id="IPR016047">
    <property type="entry name" value="M23ase_b-sheet_dom"/>
</dbReference>
<organism evidence="3 4">
    <name type="scientific">Algoriphagus pacificus</name>
    <dbReference type="NCBI Taxonomy" id="2811234"/>
    <lineage>
        <taxon>Bacteria</taxon>
        <taxon>Pseudomonadati</taxon>
        <taxon>Bacteroidota</taxon>
        <taxon>Cytophagia</taxon>
        <taxon>Cytophagales</taxon>
        <taxon>Cyclobacteriaceae</taxon>
        <taxon>Algoriphagus</taxon>
    </lineage>
</organism>
<evidence type="ECO:0000256" key="1">
    <source>
        <dbReference type="SAM" id="SignalP"/>
    </source>
</evidence>
<proteinExistence type="predicted"/>
<comment type="caution">
    <text evidence="3">The sequence shown here is derived from an EMBL/GenBank/DDBJ whole genome shotgun (WGS) entry which is preliminary data.</text>
</comment>
<dbReference type="CDD" id="cd12797">
    <property type="entry name" value="M23_peptidase"/>
    <property type="match status" value="1"/>
</dbReference>
<keyword evidence="4" id="KW-1185">Reference proteome</keyword>
<evidence type="ECO:0000259" key="2">
    <source>
        <dbReference type="Pfam" id="PF01551"/>
    </source>
</evidence>
<sequence>MIKNLLFSSFVFLCLSVNAQISTESERDKDGNVILYTINTSEIPYTVMFNFSTLQNLTTTGGENITTVAMPGKSRATTLKPRQANTGTNYRYSISFVKGNIYGKSKVEPVYFVPVKEGTAVTAQRMTHIENRLQPEKKNEDYVGVSFRFENPTEIVAPRKGIIAAVSMGKAPEKDNLDFKRDENFIEIYHEDGSITKLMVLKSGSEKVKVGDEVIPGQVIAESAGENYNSGQHVRMVNMRPEKENQDKLKYEQFPVKFAHVGKEIQIEQRMEFTVAHPEELITVEMSKRELKKYESEKD</sequence>